<reference evidence="26 27" key="1">
    <citation type="submission" date="2019-09" db="EMBL/GenBank/DDBJ databases">
        <title>Bird 10,000 Genomes (B10K) Project - Family phase.</title>
        <authorList>
            <person name="Zhang G."/>
        </authorList>
    </citation>
    <scope>NUCLEOTIDE SEQUENCE [LARGE SCALE GENOMIC DNA]</scope>
    <source>
        <strain evidence="26">B10K-CU-031-03</strain>
        <tissue evidence="26">Muscle</tissue>
    </source>
</reference>
<keyword evidence="6" id="KW-0317">Glutathione biosynthesis</keyword>
<comment type="catalytic activity">
    <reaction evidence="21">
        <text>leukotriene C4 + H2O = leukotriene D4 + L-glutamate</text>
        <dbReference type="Rhea" id="RHEA:31563"/>
        <dbReference type="ChEBI" id="CHEBI:15377"/>
        <dbReference type="ChEBI" id="CHEBI:29985"/>
        <dbReference type="ChEBI" id="CHEBI:57973"/>
        <dbReference type="ChEBI" id="CHEBI:63166"/>
        <dbReference type="EC" id="3.4.19.14"/>
    </reaction>
    <physiologicalReaction direction="left-to-right" evidence="21">
        <dbReference type="Rhea" id="RHEA:31564"/>
    </physiologicalReaction>
</comment>
<dbReference type="EMBL" id="VWPP01000001">
    <property type="protein sequence ID" value="NXE72133.1"/>
    <property type="molecule type" value="Genomic_DNA"/>
</dbReference>
<dbReference type="AlphaFoldDB" id="A0A7K8NYJ7"/>
<comment type="catalytic activity">
    <reaction evidence="19">
        <text>S-[(2E,6E,10E)-geranylgeranyl]-L-glutathione + H2O = S-[(2E,6E,10E)-geranylgeranyl]-L-cysteinylglycine + L-glutamate</text>
        <dbReference type="Rhea" id="RHEA:65120"/>
        <dbReference type="ChEBI" id="CHEBI:15377"/>
        <dbReference type="ChEBI" id="CHEBI:29985"/>
        <dbReference type="ChEBI" id="CHEBI:156326"/>
        <dbReference type="ChEBI" id="CHEBI:156330"/>
    </reaction>
    <physiologicalReaction direction="left-to-right" evidence="19">
        <dbReference type="Rhea" id="RHEA:65121"/>
    </physiologicalReaction>
</comment>
<dbReference type="GO" id="GO:0005886">
    <property type="term" value="C:plasma membrane"/>
    <property type="evidence" value="ECO:0007669"/>
    <property type="project" value="TreeGrafter"/>
</dbReference>
<organism evidence="26 27">
    <name type="scientific">Cochlearius cochlearius</name>
    <name type="common">Boat-billed heron</name>
    <dbReference type="NCBI Taxonomy" id="110676"/>
    <lineage>
        <taxon>Eukaryota</taxon>
        <taxon>Metazoa</taxon>
        <taxon>Chordata</taxon>
        <taxon>Craniata</taxon>
        <taxon>Vertebrata</taxon>
        <taxon>Euteleostomi</taxon>
        <taxon>Archelosauria</taxon>
        <taxon>Archosauria</taxon>
        <taxon>Dinosauria</taxon>
        <taxon>Saurischia</taxon>
        <taxon>Theropoda</taxon>
        <taxon>Coelurosauria</taxon>
        <taxon>Aves</taxon>
        <taxon>Neognathae</taxon>
        <taxon>Neoaves</taxon>
        <taxon>Aequornithes</taxon>
        <taxon>Pelecaniformes</taxon>
        <taxon>Ardeidae</taxon>
        <taxon>Cochlearius</taxon>
    </lineage>
</organism>
<comment type="pathway">
    <text evidence="2 25">Sulfur metabolism; glutathione metabolism.</text>
</comment>
<dbReference type="GO" id="GO:1901750">
    <property type="term" value="P:leukotriene D4 biosynthetic process"/>
    <property type="evidence" value="ECO:0007669"/>
    <property type="project" value="TreeGrafter"/>
</dbReference>
<dbReference type="PANTHER" id="PTHR11686:SF19">
    <property type="entry name" value="GLUTATHIONE HYDROLASE 5 PROENZYME"/>
    <property type="match status" value="1"/>
</dbReference>
<feature type="non-terminal residue" evidence="26">
    <location>
        <position position="1"/>
    </location>
</feature>
<dbReference type="FunFam" id="3.60.20.40:FF:000005">
    <property type="entry name" value="gamma-glutamyltransferase 5 isoform X3"/>
    <property type="match status" value="1"/>
</dbReference>
<evidence type="ECO:0000256" key="10">
    <source>
        <dbReference type="ARBA" id="ARBA00022968"/>
    </source>
</evidence>
<dbReference type="InterPro" id="IPR043137">
    <property type="entry name" value="GGT_ssub_C"/>
</dbReference>
<comment type="caution">
    <text evidence="26">The sequence shown here is derived from an EMBL/GenBank/DDBJ whole genome shotgun (WGS) entry which is preliminary data.</text>
</comment>
<evidence type="ECO:0000313" key="26">
    <source>
        <dbReference type="EMBL" id="NXE72133.1"/>
    </source>
</evidence>
<evidence type="ECO:0000256" key="4">
    <source>
        <dbReference type="ARBA" id="ARBA00022670"/>
    </source>
</evidence>
<evidence type="ECO:0000256" key="18">
    <source>
        <dbReference type="ARBA" id="ARBA00047169"/>
    </source>
</evidence>
<evidence type="ECO:0000256" key="16">
    <source>
        <dbReference type="ARBA" id="ARBA00033643"/>
    </source>
</evidence>
<evidence type="ECO:0000313" key="27">
    <source>
        <dbReference type="Proteomes" id="UP000525205"/>
    </source>
</evidence>
<evidence type="ECO:0000256" key="3">
    <source>
        <dbReference type="ARBA" id="ARBA00009381"/>
    </source>
</evidence>
<dbReference type="PRINTS" id="PR01210">
    <property type="entry name" value="GGTRANSPTASE"/>
</dbReference>
<evidence type="ECO:0000256" key="17">
    <source>
        <dbReference type="ARBA" id="ARBA00033701"/>
    </source>
</evidence>
<dbReference type="EC" id="3.4.19.13" evidence="25"/>
<keyword evidence="12" id="KW-0472">Membrane</keyword>
<dbReference type="EC" id="2.3.2.2" evidence="25"/>
<protein>
    <recommendedName>
        <fullName evidence="25">Glutathione hydrolase</fullName>
        <ecNumber evidence="25">2.3.2.2</ecNumber>
        <ecNumber evidence="25">3.4.19.13</ecNumber>
    </recommendedName>
    <alternativeName>
        <fullName evidence="25">Gamma-glutamyltransferase</fullName>
    </alternativeName>
    <alternativeName>
        <fullName evidence="25">Gamma-glutamyltranspeptidase</fullName>
    </alternativeName>
</protein>
<keyword evidence="11" id="KW-1133">Transmembrane helix</keyword>
<evidence type="ECO:0000256" key="23">
    <source>
        <dbReference type="PIRSR" id="PIRSR600101-1"/>
    </source>
</evidence>
<keyword evidence="15 25" id="KW-0012">Acyltransferase</keyword>
<gene>
    <name evidence="26" type="primary">Ggt5</name>
    <name evidence="26" type="ORF">COCCOC_R11976</name>
</gene>
<evidence type="ECO:0000256" key="2">
    <source>
        <dbReference type="ARBA" id="ARBA00005115"/>
    </source>
</evidence>
<dbReference type="FunFam" id="1.10.246.130:FF:000001">
    <property type="entry name" value="Gamma-glutamyltransferase 5 isoform 1"/>
    <property type="match status" value="1"/>
</dbReference>
<keyword evidence="10" id="KW-0735">Signal-anchor</keyword>
<dbReference type="GO" id="GO:0002951">
    <property type="term" value="F:leukotriene-C(4) hydrolase"/>
    <property type="evidence" value="ECO:0007669"/>
    <property type="project" value="UniProtKB-EC"/>
</dbReference>
<evidence type="ECO:0000256" key="25">
    <source>
        <dbReference type="RuleBase" id="RU368068"/>
    </source>
</evidence>
<comment type="subcellular location">
    <subcellularLocation>
        <location evidence="1 25">Membrane</location>
        <topology evidence="1 25">Single-pass type II membrane protein</topology>
    </subcellularLocation>
</comment>
<feature type="binding site" evidence="24">
    <location>
        <position position="427"/>
    </location>
    <ligand>
        <name>L-glutamate</name>
        <dbReference type="ChEBI" id="CHEBI:29985"/>
    </ligand>
</feature>
<comment type="similarity">
    <text evidence="3">Belongs to the gamma-glutamyltransferase family.</text>
</comment>
<keyword evidence="7" id="KW-0812">Transmembrane</keyword>
<comment type="function">
    <text evidence="25">Cleaves the gamma-glutamyl peptide bond of glutathione and glutathione conjugates.</text>
</comment>
<feature type="active site" description="Nucleophile" evidence="23">
    <location>
        <position position="385"/>
    </location>
</feature>
<dbReference type="InterPro" id="IPR043138">
    <property type="entry name" value="GGT_lsub"/>
</dbReference>
<dbReference type="InterPro" id="IPR000101">
    <property type="entry name" value="GGT_peptidase"/>
</dbReference>
<evidence type="ECO:0000256" key="12">
    <source>
        <dbReference type="ARBA" id="ARBA00023136"/>
    </source>
</evidence>
<dbReference type="Proteomes" id="UP000525205">
    <property type="component" value="Unassembled WGS sequence"/>
</dbReference>
<evidence type="ECO:0000256" key="5">
    <source>
        <dbReference type="ARBA" id="ARBA00022679"/>
    </source>
</evidence>
<dbReference type="InterPro" id="IPR029055">
    <property type="entry name" value="Ntn_hydrolases_N"/>
</dbReference>
<evidence type="ECO:0000256" key="8">
    <source>
        <dbReference type="ARBA" id="ARBA00022751"/>
    </source>
</evidence>
<evidence type="ECO:0000256" key="24">
    <source>
        <dbReference type="PIRSR" id="PIRSR600101-2"/>
    </source>
</evidence>
<name>A0A7K8NYJ7_COCCO</name>
<dbReference type="GO" id="GO:0006954">
    <property type="term" value="P:inflammatory response"/>
    <property type="evidence" value="ECO:0007669"/>
    <property type="project" value="TreeGrafter"/>
</dbReference>
<dbReference type="SUPFAM" id="SSF56235">
    <property type="entry name" value="N-terminal nucleophile aminohydrolases (Ntn hydrolases)"/>
    <property type="match status" value="1"/>
</dbReference>
<keyword evidence="5 25" id="KW-0808">Transferase</keyword>
<evidence type="ECO:0000256" key="21">
    <source>
        <dbReference type="ARBA" id="ARBA00052640"/>
    </source>
</evidence>
<feature type="binding site" evidence="24">
    <location>
        <position position="108"/>
    </location>
    <ligand>
        <name>L-glutamate</name>
        <dbReference type="ChEBI" id="CHEBI:29985"/>
    </ligand>
</feature>
<evidence type="ECO:0000256" key="22">
    <source>
        <dbReference type="ARBA" id="ARBA00060714"/>
    </source>
</evidence>
<dbReference type="Gene3D" id="1.10.246.130">
    <property type="match status" value="1"/>
</dbReference>
<evidence type="ECO:0000256" key="14">
    <source>
        <dbReference type="ARBA" id="ARBA00023180"/>
    </source>
</evidence>
<dbReference type="GO" id="GO:0103068">
    <property type="term" value="F:leukotriene C4 gamma-glutamyl transferase activity"/>
    <property type="evidence" value="ECO:0007669"/>
    <property type="project" value="UniProtKB-EC"/>
</dbReference>
<evidence type="ECO:0000256" key="11">
    <source>
        <dbReference type="ARBA" id="ARBA00022989"/>
    </source>
</evidence>
<dbReference type="PROSITE" id="PS00462">
    <property type="entry name" value="G_GLU_TRANSPEPTIDASE"/>
    <property type="match status" value="1"/>
</dbReference>
<evidence type="ECO:0000256" key="9">
    <source>
        <dbReference type="ARBA" id="ARBA00022801"/>
    </source>
</evidence>
<keyword evidence="13" id="KW-0865">Zymogen</keyword>
<dbReference type="PANTHER" id="PTHR11686">
    <property type="entry name" value="GAMMA GLUTAMYL TRANSPEPTIDASE"/>
    <property type="match status" value="1"/>
</dbReference>
<feature type="binding site" evidence="24">
    <location>
        <position position="489"/>
    </location>
    <ligand>
        <name>L-glutamate</name>
        <dbReference type="ChEBI" id="CHEBI:29985"/>
    </ligand>
</feature>
<comment type="catalytic activity">
    <reaction evidence="16">
        <text>an S-substituted glutathione + H2O = an S-substituted L-cysteinylglycine + L-glutamate</text>
        <dbReference type="Rhea" id="RHEA:59468"/>
        <dbReference type="ChEBI" id="CHEBI:15377"/>
        <dbReference type="ChEBI" id="CHEBI:29985"/>
        <dbReference type="ChEBI" id="CHEBI:90779"/>
        <dbReference type="ChEBI" id="CHEBI:143103"/>
        <dbReference type="EC" id="3.4.19.13"/>
    </reaction>
    <physiologicalReaction direction="left-to-right" evidence="16">
        <dbReference type="Rhea" id="RHEA:59469"/>
    </physiologicalReaction>
</comment>
<accession>A0A7K8NYJ7</accession>
<proteinExistence type="inferred from homology"/>
<keyword evidence="27" id="KW-1185">Reference proteome</keyword>
<keyword evidence="9 25" id="KW-0378">Hydrolase</keyword>
<dbReference type="InterPro" id="IPR055262">
    <property type="entry name" value="GGT_CS"/>
</dbReference>
<dbReference type="UniPathway" id="UPA00204"/>
<dbReference type="GO" id="GO:0006508">
    <property type="term" value="P:proteolysis"/>
    <property type="evidence" value="ECO:0007669"/>
    <property type="project" value="UniProtKB-KW"/>
</dbReference>
<evidence type="ECO:0000256" key="1">
    <source>
        <dbReference type="ARBA" id="ARBA00004606"/>
    </source>
</evidence>
<evidence type="ECO:0000256" key="19">
    <source>
        <dbReference type="ARBA" id="ARBA00050507"/>
    </source>
</evidence>
<dbReference type="GO" id="GO:0036374">
    <property type="term" value="F:glutathione hydrolase activity"/>
    <property type="evidence" value="ECO:0007669"/>
    <property type="project" value="UniProtKB-UniRule"/>
</dbReference>
<evidence type="ECO:0000256" key="15">
    <source>
        <dbReference type="ARBA" id="ARBA00023315"/>
    </source>
</evidence>
<dbReference type="GO" id="GO:0006750">
    <property type="term" value="P:glutathione biosynthetic process"/>
    <property type="evidence" value="ECO:0007669"/>
    <property type="project" value="UniProtKB-KW"/>
</dbReference>
<evidence type="ECO:0000256" key="13">
    <source>
        <dbReference type="ARBA" id="ARBA00023145"/>
    </source>
</evidence>
<keyword evidence="8" id="KW-0434">Leukotriene biosynthesis</keyword>
<comment type="catalytic activity">
    <reaction evidence="20">
        <text>an N-terminal (5-L-glutamyl)-[peptide] + an alpha-amino acid = 5-L-glutamyl amino acid + an N-terminal L-alpha-aminoacyl-[peptide]</text>
        <dbReference type="Rhea" id="RHEA:23904"/>
        <dbReference type="Rhea" id="RHEA-COMP:9780"/>
        <dbReference type="Rhea" id="RHEA-COMP:9795"/>
        <dbReference type="ChEBI" id="CHEBI:77644"/>
        <dbReference type="ChEBI" id="CHEBI:78597"/>
        <dbReference type="ChEBI" id="CHEBI:78599"/>
        <dbReference type="ChEBI" id="CHEBI:78608"/>
        <dbReference type="EC" id="2.3.2.2"/>
    </reaction>
    <physiologicalReaction direction="left-to-right" evidence="20">
        <dbReference type="Rhea" id="RHEA:23905"/>
    </physiologicalReaction>
</comment>
<sequence length="582" mass="62675">IDMSTGKICCLVLLTLGVLAVVVALVVILTQPKCGPQHYLHGAVAADTETCSVIGRDILQSGGTAVDAAIAGLICTSVMNPQSSGLGGGVIFTIYNASTGTVEVINARETAPQAFPQDLLSTCTDLNIGSRWIAVPGELRGYEAAHKRYGRLPWKALFEPTIQLLSQPLVISPVMDKILHHQSFASPGKSLCPLICDGEKFLKRGDTFMWPALRQTLSAVAENGAAAFYEGDIGKALVEDIRKAGSNVSLEDLRAYKAEVSSALNITLNNHTTLFSPGPPMGGAVLMFILKILEEYKLHEASLATPKEKLETYHRIAEALKFGNMLKSHMSDPDFSEAQVTVGTMLSDKVAELARSRIDGRGDHPLNHYNLLDSIYNHRYKSKGTSHISVLAADGSAVSATSTINYPFGSFVYSNQTGIILNNELADFCMANRTIKPGEHFHTQNKTQSQEMGIILSASSLGEKPPSAMVPSILISKTGDMLVIGGAGGAWIISATAMAIVNKLWLGYDLEHAISAPIMHTEGDSVLFEQHFSEEVRSGLLRRGHKEKKARFAMNVVQGISKEGKCISAYSDKRKLGKSAGY</sequence>
<dbReference type="Gene3D" id="3.60.20.40">
    <property type="match status" value="1"/>
</dbReference>
<evidence type="ECO:0000256" key="7">
    <source>
        <dbReference type="ARBA" id="ARBA00022692"/>
    </source>
</evidence>
<feature type="non-terminal residue" evidence="26">
    <location>
        <position position="582"/>
    </location>
</feature>
<evidence type="ECO:0000256" key="20">
    <source>
        <dbReference type="ARBA" id="ARBA00051446"/>
    </source>
</evidence>
<dbReference type="GO" id="GO:0006751">
    <property type="term" value="P:glutathione catabolic process"/>
    <property type="evidence" value="ECO:0007669"/>
    <property type="project" value="UniProtKB-UniRule"/>
</dbReference>
<dbReference type="Pfam" id="PF01019">
    <property type="entry name" value="G_glu_transpept"/>
    <property type="match status" value="1"/>
</dbReference>
<comment type="pathway">
    <text evidence="22">Lipid metabolism; leukotriene D4 biosynthesis.</text>
</comment>
<keyword evidence="14" id="KW-0325">Glycoprotein</keyword>
<comment type="subunit">
    <text evidence="18">Heterodimer composed of the light and heavy chains. The active site is located in the light chain.</text>
</comment>
<keyword evidence="4" id="KW-0645">Protease</keyword>
<evidence type="ECO:0000256" key="6">
    <source>
        <dbReference type="ARBA" id="ARBA00022684"/>
    </source>
</evidence>
<feature type="binding site" evidence="24">
    <location>
        <begin position="403"/>
        <end position="405"/>
    </location>
    <ligand>
        <name>L-glutamate</name>
        <dbReference type="ChEBI" id="CHEBI:29985"/>
    </ligand>
</feature>
<comment type="catalytic activity">
    <reaction evidence="17">
        <text>glutathione + H2O = L-cysteinylglycine + L-glutamate</text>
        <dbReference type="Rhea" id="RHEA:28807"/>
        <dbReference type="ChEBI" id="CHEBI:15377"/>
        <dbReference type="ChEBI" id="CHEBI:29985"/>
        <dbReference type="ChEBI" id="CHEBI:57925"/>
        <dbReference type="ChEBI" id="CHEBI:61694"/>
        <dbReference type="EC" id="3.4.19.13"/>
    </reaction>
    <physiologicalReaction direction="left-to-right" evidence="17">
        <dbReference type="Rhea" id="RHEA:28808"/>
    </physiologicalReaction>
</comment>